<comment type="caution">
    <text evidence="4">The sequence shown here is derived from an EMBL/GenBank/DDBJ whole genome shotgun (WGS) entry which is preliminary data.</text>
</comment>
<name>A0A9X2L5D9_9BACT</name>
<dbReference type="PANTHER" id="PTHR12215:SF10">
    <property type="entry name" value="L-AMINOADIPATE-SEMIALDEHYDE DEHYDROGENASE-PHOSPHOPANTETHEINYL TRANSFERASE"/>
    <property type="match status" value="1"/>
</dbReference>
<gene>
    <name evidence="4" type="ORF">NM125_13775</name>
</gene>
<organism evidence="4 5">
    <name type="scientific">Gracilimonas sediminicola</name>
    <dbReference type="NCBI Taxonomy" id="2952158"/>
    <lineage>
        <taxon>Bacteria</taxon>
        <taxon>Pseudomonadati</taxon>
        <taxon>Balneolota</taxon>
        <taxon>Balneolia</taxon>
        <taxon>Balneolales</taxon>
        <taxon>Balneolaceae</taxon>
        <taxon>Gracilimonas</taxon>
    </lineage>
</organism>
<feature type="domain" description="4'-phosphopantetheinyl transferase" evidence="3">
    <location>
        <begin position="113"/>
        <end position="205"/>
    </location>
</feature>
<dbReference type="AlphaFoldDB" id="A0A9X2L5D9"/>
<evidence type="ECO:0000313" key="4">
    <source>
        <dbReference type="EMBL" id="MCP9292652.1"/>
    </source>
</evidence>
<dbReference type="SUPFAM" id="SSF56214">
    <property type="entry name" value="4'-phosphopantetheinyl transferase"/>
    <property type="match status" value="2"/>
</dbReference>
<protein>
    <submittedName>
        <fullName evidence="4">4'-phosphopantetheinyl transferase superfamily protein</fullName>
    </submittedName>
</protein>
<evidence type="ECO:0000313" key="5">
    <source>
        <dbReference type="Proteomes" id="UP001139125"/>
    </source>
</evidence>
<dbReference type="GO" id="GO:0000287">
    <property type="term" value="F:magnesium ion binding"/>
    <property type="evidence" value="ECO:0007669"/>
    <property type="project" value="InterPro"/>
</dbReference>
<dbReference type="Pfam" id="PF01648">
    <property type="entry name" value="ACPS"/>
    <property type="match status" value="1"/>
</dbReference>
<dbReference type="InterPro" id="IPR037143">
    <property type="entry name" value="4-PPantetheinyl_Trfase_dom_sf"/>
</dbReference>
<dbReference type="InterPro" id="IPR050559">
    <property type="entry name" value="P-Pant_transferase_sf"/>
</dbReference>
<dbReference type="EMBL" id="JANDBC010000003">
    <property type="protein sequence ID" value="MCP9292652.1"/>
    <property type="molecule type" value="Genomic_DNA"/>
</dbReference>
<dbReference type="GO" id="GO:0008897">
    <property type="term" value="F:holo-[acyl-carrier-protein] synthase activity"/>
    <property type="evidence" value="ECO:0007669"/>
    <property type="project" value="InterPro"/>
</dbReference>
<evidence type="ECO:0000256" key="2">
    <source>
        <dbReference type="ARBA" id="ARBA00022679"/>
    </source>
</evidence>
<keyword evidence="2 4" id="KW-0808">Transferase</keyword>
<dbReference type="Proteomes" id="UP001139125">
    <property type="component" value="Unassembled WGS sequence"/>
</dbReference>
<dbReference type="Gene3D" id="3.90.470.20">
    <property type="entry name" value="4'-phosphopantetheinyl transferase domain"/>
    <property type="match status" value="2"/>
</dbReference>
<proteinExistence type="inferred from homology"/>
<dbReference type="GO" id="GO:0019878">
    <property type="term" value="P:lysine biosynthetic process via aminoadipic acid"/>
    <property type="evidence" value="ECO:0007669"/>
    <property type="project" value="TreeGrafter"/>
</dbReference>
<evidence type="ECO:0000259" key="3">
    <source>
        <dbReference type="Pfam" id="PF01648"/>
    </source>
</evidence>
<sequence length="212" mass="24284">MKRLETKHIDFWPDDVLLGEAEISASDSTNILNKEELEEYQGFASANRKAEYLAARHLFRYLLHSLNIAPDEVDLVKEEMGKPYAQHHNELIYVSFSHSPQKVYCALSLSKNIGLDVELADREINPAVVKRILNDEEQDALASEEPVKLWTVKEAAVKCLGTGLRTNLNDLTILKNQKNRFSVRFNNDKLFEICSFRVTNHQIALAYQSKHI</sequence>
<keyword evidence="5" id="KW-1185">Reference proteome</keyword>
<comment type="similarity">
    <text evidence="1">Belongs to the P-Pant transferase superfamily. Gsp/Sfp/HetI/AcpT family.</text>
</comment>
<dbReference type="PANTHER" id="PTHR12215">
    <property type="entry name" value="PHOSPHOPANTETHEINE TRANSFERASE"/>
    <property type="match status" value="1"/>
</dbReference>
<dbReference type="RefSeq" id="WP_255135549.1">
    <property type="nucleotide sequence ID" value="NZ_JANDBC010000003.1"/>
</dbReference>
<dbReference type="GO" id="GO:0005829">
    <property type="term" value="C:cytosol"/>
    <property type="evidence" value="ECO:0007669"/>
    <property type="project" value="TreeGrafter"/>
</dbReference>
<evidence type="ECO:0000256" key="1">
    <source>
        <dbReference type="ARBA" id="ARBA00010990"/>
    </source>
</evidence>
<reference evidence="4" key="1">
    <citation type="submission" date="2022-06" db="EMBL/GenBank/DDBJ databases">
        <title>Gracilimonas sp. CAU 1638 isolated from sea sediment.</title>
        <authorList>
            <person name="Kim W."/>
        </authorList>
    </citation>
    <scope>NUCLEOTIDE SEQUENCE</scope>
    <source>
        <strain evidence="4">CAU 1638</strain>
    </source>
</reference>
<dbReference type="InterPro" id="IPR008278">
    <property type="entry name" value="4-PPantetheinyl_Trfase_dom"/>
</dbReference>
<accession>A0A9X2L5D9</accession>